<comment type="caution">
    <text evidence="9">The sequence shown here is derived from an EMBL/GenBank/DDBJ whole genome shotgun (WGS) entry which is preliminary data.</text>
</comment>
<dbReference type="AlphaFoldDB" id="A0AB34G259"/>
<dbReference type="EMBL" id="JAQHRD010000001">
    <property type="protein sequence ID" value="KAJ6445690.1"/>
    <property type="molecule type" value="Genomic_DNA"/>
</dbReference>
<feature type="domain" description="Origin recognition complex subunit 3 winged helix C-terminal" evidence="8">
    <location>
        <begin position="611"/>
        <end position="743"/>
    </location>
</feature>
<feature type="compositionally biased region" description="Basic and acidic residues" evidence="6">
    <location>
        <begin position="1"/>
        <end position="17"/>
    </location>
</feature>
<evidence type="ECO:0000259" key="7">
    <source>
        <dbReference type="Pfam" id="PF07034"/>
    </source>
</evidence>
<gene>
    <name evidence="9" type="primary">ORC3</name>
    <name evidence="9" type="ORF">O9K51_00453</name>
</gene>
<evidence type="ECO:0000256" key="5">
    <source>
        <dbReference type="ARBA" id="ARBA00023242"/>
    </source>
</evidence>
<feature type="compositionally biased region" description="Basic residues" evidence="6">
    <location>
        <begin position="33"/>
        <end position="45"/>
    </location>
</feature>
<keyword evidence="3" id="KW-0235">DNA replication</keyword>
<keyword evidence="4" id="KW-0238">DNA-binding</keyword>
<reference evidence="9" key="1">
    <citation type="submission" date="2023-01" db="EMBL/GenBank/DDBJ databases">
        <title>The growth and conidiation of Purpureocillium lavendulum are regulated by nitrogen source and histone H3K14 acetylation.</title>
        <authorList>
            <person name="Tang P."/>
            <person name="Han J."/>
            <person name="Zhang C."/>
            <person name="Tang P."/>
            <person name="Qi F."/>
            <person name="Zhang K."/>
            <person name="Liang L."/>
        </authorList>
    </citation>
    <scope>NUCLEOTIDE SEQUENCE</scope>
    <source>
        <strain evidence="9">YMF1.00683</strain>
    </source>
</reference>
<keyword evidence="5" id="KW-0539">Nucleus</keyword>
<dbReference type="GO" id="GO:0005656">
    <property type="term" value="C:nuclear pre-replicative complex"/>
    <property type="evidence" value="ECO:0007669"/>
    <property type="project" value="TreeGrafter"/>
</dbReference>
<dbReference type="GO" id="GO:0031261">
    <property type="term" value="C:DNA replication preinitiation complex"/>
    <property type="evidence" value="ECO:0007669"/>
    <property type="project" value="TreeGrafter"/>
</dbReference>
<evidence type="ECO:0000256" key="3">
    <source>
        <dbReference type="ARBA" id="ARBA00022705"/>
    </source>
</evidence>
<evidence type="ECO:0000256" key="6">
    <source>
        <dbReference type="SAM" id="MobiDB-lite"/>
    </source>
</evidence>
<evidence type="ECO:0000256" key="2">
    <source>
        <dbReference type="ARBA" id="ARBA00010977"/>
    </source>
</evidence>
<dbReference type="PANTHER" id="PTHR12748">
    <property type="entry name" value="ORIGIN RECOGNITION COMPLEX SUBUNIT 3"/>
    <property type="match status" value="1"/>
</dbReference>
<dbReference type="Proteomes" id="UP001163105">
    <property type="component" value="Unassembled WGS sequence"/>
</dbReference>
<sequence>MGPDEQTRDTFAQEDHQVAYIFDQDDDETRRERPSKRRRVSKQAKKISAAPEEAESLFVPLLSGKESAECVRLRQRLYEDSWAKVDARLQGMLRESNLATLEQVTAFVAAAGSECDDQIPAAFIITGPNIASQDLLFEQLSETLQQASVSRFVRLRSAEAATLKAALKKTIRDATASAGADEDESLQVETGQDGRKYLDYDLEALEASIRSQACEHVYVAFQDSESFDSGLLSDLITLFHSWRPRIPFTLLFGIATSVELLQARLLKSACRLVYGAQFDCVQTEAILETLFRGAVAACDVPLRLGAPLLRAMLDRQHDQIAGVQAFISSLKYAYMCHFYANPLCISTSPDALQGRALHLQAEHVHALRNLPSFRRHVEQAVELGDEDSLRHAKSLIEDDDYLLARLRDSDNDRQRWVARLLRALLVREAAGAQRGVFSRAYLNAMADGVDISEDSGVVDCIRRMTVDELSSLLQRVSSLLAEGDPRLNLSPSSDNDDDGELAKLQIALKDQAAALDGLRETAQSQGFTLRSKYSGQSKVMRTTVIAQRVQLSQDSATLRDEDKRLTEIVDDVARLLTAHFGATGPAGVVFSECWVYDSRSPARDVFVPRPRAVFERSLGRPHDYLGCSCCAPAGEGEGGGGGIQATLPATSILYQLYLETGSLINVADLWAAFDALVSRAGPGTGAGAGGAGDAAADDGGGGDEPGAERERLVMFYRGLAELRALGYVKASKKKPDHVAKVKWL</sequence>
<dbReference type="InterPro" id="IPR045667">
    <property type="entry name" value="ORC3_N"/>
</dbReference>
<proteinExistence type="inferred from homology"/>
<name>A0AB34G259_9HYPO</name>
<feature type="domain" description="Origin recognition complex subunit 3 N-terminal" evidence="7">
    <location>
        <begin position="46"/>
        <end position="344"/>
    </location>
</feature>
<comment type="subcellular location">
    <subcellularLocation>
        <location evidence="1">Nucleus</location>
    </subcellularLocation>
</comment>
<dbReference type="CDD" id="cd20704">
    <property type="entry name" value="Orc3"/>
    <property type="match status" value="1"/>
</dbReference>
<dbReference type="Pfam" id="PF07034">
    <property type="entry name" value="ORC3_N"/>
    <property type="match status" value="1"/>
</dbReference>
<dbReference type="GO" id="GO:0003688">
    <property type="term" value="F:DNA replication origin binding"/>
    <property type="evidence" value="ECO:0007669"/>
    <property type="project" value="TreeGrafter"/>
</dbReference>
<dbReference type="GO" id="GO:0006270">
    <property type="term" value="P:DNA replication initiation"/>
    <property type="evidence" value="ECO:0007669"/>
    <property type="project" value="TreeGrafter"/>
</dbReference>
<dbReference type="PANTHER" id="PTHR12748:SF0">
    <property type="entry name" value="ORIGIN RECOGNITION COMPLEX SUBUNIT 3"/>
    <property type="match status" value="1"/>
</dbReference>
<dbReference type="InterPro" id="IPR020795">
    <property type="entry name" value="ORC3"/>
</dbReference>
<protein>
    <submittedName>
        <fullName evidence="9">Carbamoyl-phosphate synthase arginine-specific large chain</fullName>
    </submittedName>
</protein>
<dbReference type="InterPro" id="IPR040855">
    <property type="entry name" value="ORC_WH_C"/>
</dbReference>
<evidence type="ECO:0000313" key="9">
    <source>
        <dbReference type="EMBL" id="KAJ6445690.1"/>
    </source>
</evidence>
<organism evidence="9 10">
    <name type="scientific">Purpureocillium lavendulum</name>
    <dbReference type="NCBI Taxonomy" id="1247861"/>
    <lineage>
        <taxon>Eukaryota</taxon>
        <taxon>Fungi</taxon>
        <taxon>Dikarya</taxon>
        <taxon>Ascomycota</taxon>
        <taxon>Pezizomycotina</taxon>
        <taxon>Sordariomycetes</taxon>
        <taxon>Hypocreomycetidae</taxon>
        <taxon>Hypocreales</taxon>
        <taxon>Ophiocordycipitaceae</taxon>
        <taxon>Purpureocillium</taxon>
    </lineage>
</organism>
<dbReference type="Pfam" id="PF18137">
    <property type="entry name" value="WHD_ORC"/>
    <property type="match status" value="1"/>
</dbReference>
<evidence type="ECO:0000256" key="4">
    <source>
        <dbReference type="ARBA" id="ARBA00023125"/>
    </source>
</evidence>
<evidence type="ECO:0000259" key="8">
    <source>
        <dbReference type="Pfam" id="PF18137"/>
    </source>
</evidence>
<dbReference type="GO" id="GO:0005664">
    <property type="term" value="C:nuclear origin of replication recognition complex"/>
    <property type="evidence" value="ECO:0007669"/>
    <property type="project" value="InterPro"/>
</dbReference>
<feature type="region of interest" description="Disordered" evidence="6">
    <location>
        <begin position="1"/>
        <end position="46"/>
    </location>
</feature>
<comment type="similarity">
    <text evidence="2">Belongs to the ORC3 family.</text>
</comment>
<evidence type="ECO:0000313" key="10">
    <source>
        <dbReference type="Proteomes" id="UP001163105"/>
    </source>
</evidence>
<evidence type="ECO:0000256" key="1">
    <source>
        <dbReference type="ARBA" id="ARBA00004123"/>
    </source>
</evidence>
<accession>A0AB34G259</accession>
<keyword evidence="10" id="KW-1185">Reference proteome</keyword>